<accession>A0A4R5NC30</accession>
<evidence type="ECO:0000313" key="9">
    <source>
        <dbReference type="Proteomes" id="UP000295681"/>
    </source>
</evidence>
<dbReference type="Pfam" id="PF04024">
    <property type="entry name" value="PspC"/>
    <property type="match status" value="1"/>
</dbReference>
<evidence type="ECO:0000256" key="6">
    <source>
        <dbReference type="SAM" id="Phobius"/>
    </source>
</evidence>
<gene>
    <name evidence="8" type="ORF">C5L23_001641</name>
</gene>
<evidence type="ECO:0000259" key="7">
    <source>
        <dbReference type="Pfam" id="PF04024"/>
    </source>
</evidence>
<sequence length="84" mass="9590">MSHKKRLTRSRSNRILGGVLGGIAEYFGWNATATRLIFVLLSFFPFLPGILVYIVAWVIIPAEPYQDFRSGNRKDVTPDEHDRP</sequence>
<comment type="caution">
    <text evidence="8">The sequence shown here is derived from an EMBL/GenBank/DDBJ whole genome shotgun (WGS) entry which is preliminary data.</text>
</comment>
<feature type="domain" description="Phage shock protein PspC N-terminal" evidence="7">
    <location>
        <begin position="5"/>
        <end position="63"/>
    </location>
</feature>
<dbReference type="PANTHER" id="PTHR33885">
    <property type="entry name" value="PHAGE SHOCK PROTEIN C"/>
    <property type="match status" value="1"/>
</dbReference>
<keyword evidence="3 6" id="KW-0812">Transmembrane</keyword>
<feature type="transmembrane region" description="Helical" evidence="6">
    <location>
        <begin position="35"/>
        <end position="60"/>
    </location>
</feature>
<reference evidence="8 9" key="1">
    <citation type="journal article" date="2019" name="Appl. Microbiol. Biotechnol.">
        <title>Uncovering carbohydrate metabolism through a genotype-phenotype association study of 56 lactic acid bacteria genomes.</title>
        <authorList>
            <person name="Buron-Moles G."/>
            <person name="Chailyan A."/>
            <person name="Dolejs I."/>
            <person name="Forster J."/>
            <person name="Miks M.H."/>
        </authorList>
    </citation>
    <scope>NUCLEOTIDE SEQUENCE [LARGE SCALE GENOMIC DNA]</scope>
    <source>
        <strain evidence="8 9">ATCC 700006</strain>
    </source>
</reference>
<keyword evidence="4 6" id="KW-1133">Transmembrane helix</keyword>
<dbReference type="GO" id="GO:0005886">
    <property type="term" value="C:plasma membrane"/>
    <property type="evidence" value="ECO:0007669"/>
    <property type="project" value="UniProtKB-SubCell"/>
</dbReference>
<dbReference type="PANTHER" id="PTHR33885:SF3">
    <property type="entry name" value="PHAGE SHOCK PROTEIN C"/>
    <property type="match status" value="1"/>
</dbReference>
<evidence type="ECO:0000256" key="2">
    <source>
        <dbReference type="ARBA" id="ARBA00022475"/>
    </source>
</evidence>
<evidence type="ECO:0000256" key="1">
    <source>
        <dbReference type="ARBA" id="ARBA00004162"/>
    </source>
</evidence>
<dbReference type="InterPro" id="IPR052027">
    <property type="entry name" value="PspC"/>
</dbReference>
<keyword evidence="5 6" id="KW-0472">Membrane</keyword>
<dbReference type="Proteomes" id="UP000295681">
    <property type="component" value="Unassembled WGS sequence"/>
</dbReference>
<keyword evidence="2" id="KW-1003">Cell membrane</keyword>
<comment type="subcellular location">
    <subcellularLocation>
        <location evidence="1">Cell membrane</location>
        <topology evidence="1">Single-pass membrane protein</topology>
    </subcellularLocation>
</comment>
<evidence type="ECO:0000256" key="4">
    <source>
        <dbReference type="ARBA" id="ARBA00022989"/>
    </source>
</evidence>
<organism evidence="8 9">
    <name type="scientific">Leuconostoc fallax</name>
    <dbReference type="NCBI Taxonomy" id="1251"/>
    <lineage>
        <taxon>Bacteria</taxon>
        <taxon>Bacillati</taxon>
        <taxon>Bacillota</taxon>
        <taxon>Bacilli</taxon>
        <taxon>Lactobacillales</taxon>
        <taxon>Lactobacillaceae</taxon>
        <taxon>Leuconostoc</taxon>
    </lineage>
</organism>
<proteinExistence type="predicted"/>
<dbReference type="AlphaFoldDB" id="A0A4R5NC30"/>
<evidence type="ECO:0000313" key="8">
    <source>
        <dbReference type="EMBL" id="TDG70117.1"/>
    </source>
</evidence>
<dbReference type="InterPro" id="IPR007168">
    <property type="entry name" value="Phageshock_PspC_N"/>
</dbReference>
<dbReference type="EMBL" id="PUFI01000002">
    <property type="protein sequence ID" value="TDG70117.1"/>
    <property type="molecule type" value="Genomic_DNA"/>
</dbReference>
<evidence type="ECO:0000256" key="5">
    <source>
        <dbReference type="ARBA" id="ARBA00023136"/>
    </source>
</evidence>
<dbReference type="STRING" id="907931.GCA_000165675_01900"/>
<evidence type="ECO:0000256" key="3">
    <source>
        <dbReference type="ARBA" id="ARBA00022692"/>
    </source>
</evidence>
<protein>
    <recommendedName>
        <fullName evidence="7">Phage shock protein PspC N-terminal domain-containing protein</fullName>
    </recommendedName>
</protein>
<name>A0A4R5NC30_9LACO</name>
<dbReference type="RefSeq" id="WP_010006869.1">
    <property type="nucleotide sequence ID" value="NZ_JAGYGP010000003.1"/>
</dbReference>
<keyword evidence="9" id="KW-1185">Reference proteome</keyword>